<dbReference type="KEGG" id="psco:LY89DRAFT_749528"/>
<evidence type="ECO:0000313" key="4">
    <source>
        <dbReference type="EMBL" id="KUJ15596.1"/>
    </source>
</evidence>
<feature type="compositionally biased region" description="Acidic residues" evidence="2">
    <location>
        <begin position="398"/>
        <end position="409"/>
    </location>
</feature>
<feature type="region of interest" description="Disordered" evidence="2">
    <location>
        <begin position="317"/>
        <end position="417"/>
    </location>
</feature>
<protein>
    <recommendedName>
        <fullName evidence="3">C3H1-type domain-containing protein</fullName>
    </recommendedName>
</protein>
<accession>A0A194X5Y7</accession>
<feature type="compositionally biased region" description="Polar residues" evidence="2">
    <location>
        <begin position="380"/>
        <end position="392"/>
    </location>
</feature>
<gene>
    <name evidence="4" type="ORF">LY89DRAFT_749528</name>
</gene>
<feature type="compositionally biased region" description="Low complexity" evidence="2">
    <location>
        <begin position="317"/>
        <end position="330"/>
    </location>
</feature>
<evidence type="ECO:0000256" key="1">
    <source>
        <dbReference type="PROSITE-ProRule" id="PRU00723"/>
    </source>
</evidence>
<keyword evidence="1" id="KW-0862">Zinc</keyword>
<organism evidence="4 5">
    <name type="scientific">Mollisia scopiformis</name>
    <name type="common">Conifer needle endophyte fungus</name>
    <name type="synonym">Phialocephala scopiformis</name>
    <dbReference type="NCBI Taxonomy" id="149040"/>
    <lineage>
        <taxon>Eukaryota</taxon>
        <taxon>Fungi</taxon>
        <taxon>Dikarya</taxon>
        <taxon>Ascomycota</taxon>
        <taxon>Pezizomycotina</taxon>
        <taxon>Leotiomycetes</taxon>
        <taxon>Helotiales</taxon>
        <taxon>Mollisiaceae</taxon>
        <taxon>Mollisia</taxon>
    </lineage>
</organism>
<evidence type="ECO:0000313" key="5">
    <source>
        <dbReference type="Proteomes" id="UP000070700"/>
    </source>
</evidence>
<dbReference type="RefSeq" id="XP_018069951.1">
    <property type="nucleotide sequence ID" value="XM_018221175.1"/>
</dbReference>
<feature type="compositionally biased region" description="Low complexity" evidence="2">
    <location>
        <begin position="10"/>
        <end position="24"/>
    </location>
</feature>
<dbReference type="InterPro" id="IPR000571">
    <property type="entry name" value="Znf_CCCH"/>
</dbReference>
<feature type="zinc finger region" description="C3H1-type" evidence="1">
    <location>
        <begin position="259"/>
        <end position="288"/>
    </location>
</feature>
<proteinExistence type="predicted"/>
<dbReference type="STRING" id="149040.A0A194X5Y7"/>
<dbReference type="Proteomes" id="UP000070700">
    <property type="component" value="Unassembled WGS sequence"/>
</dbReference>
<name>A0A194X5Y7_MOLSC</name>
<dbReference type="PROSITE" id="PS50103">
    <property type="entry name" value="ZF_C3H1"/>
    <property type="match status" value="1"/>
</dbReference>
<dbReference type="GO" id="GO:0008270">
    <property type="term" value="F:zinc ion binding"/>
    <property type="evidence" value="ECO:0007669"/>
    <property type="project" value="UniProtKB-KW"/>
</dbReference>
<evidence type="ECO:0000256" key="2">
    <source>
        <dbReference type="SAM" id="MobiDB-lite"/>
    </source>
</evidence>
<dbReference type="GeneID" id="28830901"/>
<dbReference type="InParanoid" id="A0A194X5Y7"/>
<keyword evidence="1" id="KW-0863">Zinc-finger</keyword>
<sequence length="417" mass="45522">MSAKQGTLASSPDSSGPPSILSSSADVEMACTLTSIEERCNRSRSSSPITERMASFQSARERSERLSSRPPNPGHNNSHPGQANSWRDETPGPNGPPQLHYYTPQYDPHAPMMGGHYGPPRPRGNSVMMMGENSVPLSTICPGTVWPTEAQLSASYGYGIRREDGSITRLYAADELPPQHSVPPRQGPEGLIIVPTPRQVSPNRRMGAEVMIPGDVVQQLATNRPYRPEHNYYDATQMQIDSIVAHAGPSESVSPPPRRREKIYCDKWIHEGVCAFTQMGCKYKHEMPMDKATQLTLGLNHGLPSWYRRAYAVNLNPESSSPPTISSPPSHARAEGSWRNRAQSQLEAAPSTGNSNSGNGHSGASLGTASRSFGPIAPPASSQTSPSNNPYSSLKVEEQDEEEEEEDDTVTWRGRRK</sequence>
<dbReference type="AlphaFoldDB" id="A0A194X5Y7"/>
<feature type="domain" description="C3H1-type" evidence="3">
    <location>
        <begin position="259"/>
        <end position="288"/>
    </location>
</feature>
<dbReference type="OrthoDB" id="5355510at2759"/>
<reference evidence="4 5" key="1">
    <citation type="submission" date="2015-10" db="EMBL/GenBank/DDBJ databases">
        <title>Full genome of DAOMC 229536 Phialocephala scopiformis, a fungal endophyte of spruce producing the potent anti-insectan compound rugulosin.</title>
        <authorList>
            <consortium name="DOE Joint Genome Institute"/>
            <person name="Walker A.K."/>
            <person name="Frasz S.L."/>
            <person name="Seifert K.A."/>
            <person name="Miller J.D."/>
            <person name="Mondo S.J."/>
            <person name="Labutti K."/>
            <person name="Lipzen A."/>
            <person name="Dockter R."/>
            <person name="Kennedy M."/>
            <person name="Grigoriev I.V."/>
            <person name="Spatafora J.W."/>
        </authorList>
    </citation>
    <scope>NUCLEOTIDE SEQUENCE [LARGE SCALE GENOMIC DNA]</scope>
    <source>
        <strain evidence="4 5">CBS 120377</strain>
    </source>
</reference>
<keyword evidence="5" id="KW-1185">Reference proteome</keyword>
<feature type="region of interest" description="Disordered" evidence="2">
    <location>
        <begin position="1"/>
        <end position="107"/>
    </location>
</feature>
<feature type="compositionally biased region" description="Low complexity" evidence="2">
    <location>
        <begin position="348"/>
        <end position="367"/>
    </location>
</feature>
<keyword evidence="1" id="KW-0479">Metal-binding</keyword>
<dbReference type="EMBL" id="KQ947417">
    <property type="protein sequence ID" value="KUJ15596.1"/>
    <property type="molecule type" value="Genomic_DNA"/>
</dbReference>
<evidence type="ECO:0000259" key="3">
    <source>
        <dbReference type="PROSITE" id="PS50103"/>
    </source>
</evidence>